<dbReference type="AlphaFoldDB" id="A0A6M8HQX2"/>
<name>A0A6M8HQX2_9PROT</name>
<evidence type="ECO:0000259" key="3">
    <source>
        <dbReference type="Pfam" id="PF01979"/>
    </source>
</evidence>
<dbReference type="SUPFAM" id="SSF51338">
    <property type="entry name" value="Composite domain of metallo-dependent hydrolases"/>
    <property type="match status" value="1"/>
</dbReference>
<sequence length="492" mass="52397">MMQTNISAVALRCAAWIAVAASILLALYGADAGAATPCSSTHGNGIPNSLLIRAIVLTPDRVIRAGEVLVDSNGRITCVGQSCTAQAHGATILDCPAEILSPGLINTHDHIDYTGIAPRPDTGERYQHRHEWRKGLDGHHALEDFKPDRDPRVIAWGELRFLVGGATSTVGERMAPSLLRNLDFAAGLEGLPARPVTYRIFPLDDAAGIMRVHDCDYGHHPATHDEVAASSAFLAHVSEGRDQAARNEFRCESSRTYDTTPLAGGGGIANDWIMPQATLIHAVALTKQDLELVAQRHAGIVWSPRSNLALYGKTLDIIEAHRLGITLALGSDWLPSGSMNLNRELACAVHYNHAILHDVLSARDLWRMVTIDAASVVHDDALIGSIAVGKVADLALFDANGGDPYEAVVRATPATVALVLRGGTILYGKPDIVDALRPGCGTLDVAGNARRVCPEAGRPDIAALQSFATGRALYPVAFADTPLNEPPCELRG</sequence>
<dbReference type="SUPFAM" id="SSF51556">
    <property type="entry name" value="Metallo-dependent hydrolases"/>
    <property type="match status" value="1"/>
</dbReference>
<dbReference type="KEGG" id="lck:HN018_12085"/>
<dbReference type="EMBL" id="CP053708">
    <property type="protein sequence ID" value="QKE90675.1"/>
    <property type="molecule type" value="Genomic_DNA"/>
</dbReference>
<keyword evidence="5" id="KW-1185">Reference proteome</keyword>
<dbReference type="InterPro" id="IPR006680">
    <property type="entry name" value="Amidohydro-rel"/>
</dbReference>
<evidence type="ECO:0000256" key="1">
    <source>
        <dbReference type="ARBA" id="ARBA00006745"/>
    </source>
</evidence>
<accession>A0A6M8HQX2</accession>
<dbReference type="InterPro" id="IPR032466">
    <property type="entry name" value="Metal_Hydrolase"/>
</dbReference>
<dbReference type="PANTHER" id="PTHR43794:SF11">
    <property type="entry name" value="AMIDOHYDROLASE-RELATED DOMAIN-CONTAINING PROTEIN"/>
    <property type="match status" value="1"/>
</dbReference>
<evidence type="ECO:0000313" key="4">
    <source>
        <dbReference type="EMBL" id="QKE90675.1"/>
    </source>
</evidence>
<dbReference type="RefSeq" id="WP_171835626.1">
    <property type="nucleotide sequence ID" value="NZ_CP053708.1"/>
</dbReference>
<keyword evidence="2 4" id="KW-0378">Hydrolase</keyword>
<dbReference type="Gene3D" id="2.30.40.10">
    <property type="entry name" value="Urease, subunit C, domain 1"/>
    <property type="match status" value="1"/>
</dbReference>
<dbReference type="Proteomes" id="UP000500767">
    <property type="component" value="Chromosome"/>
</dbReference>
<feature type="domain" description="Amidohydrolase-related" evidence="3">
    <location>
        <begin position="278"/>
        <end position="425"/>
    </location>
</feature>
<dbReference type="InterPro" id="IPR011059">
    <property type="entry name" value="Metal-dep_hydrolase_composite"/>
</dbReference>
<dbReference type="GO" id="GO:0016810">
    <property type="term" value="F:hydrolase activity, acting on carbon-nitrogen (but not peptide) bonds"/>
    <property type="evidence" value="ECO:0007669"/>
    <property type="project" value="InterPro"/>
</dbReference>
<dbReference type="InterPro" id="IPR050287">
    <property type="entry name" value="MTA/SAH_deaminase"/>
</dbReference>
<evidence type="ECO:0000313" key="5">
    <source>
        <dbReference type="Proteomes" id="UP000500767"/>
    </source>
</evidence>
<evidence type="ECO:0000256" key="2">
    <source>
        <dbReference type="ARBA" id="ARBA00022801"/>
    </source>
</evidence>
<dbReference type="Gene3D" id="3.20.20.140">
    <property type="entry name" value="Metal-dependent hydrolases"/>
    <property type="match status" value="2"/>
</dbReference>
<protein>
    <submittedName>
        <fullName evidence="4">Amidohydrolase family protein</fullName>
    </submittedName>
</protein>
<gene>
    <name evidence="4" type="ORF">HN018_12085</name>
</gene>
<proteinExistence type="inferred from homology"/>
<organism evidence="4 5">
    <name type="scientific">Lichenicola cladoniae</name>
    <dbReference type="NCBI Taxonomy" id="1484109"/>
    <lineage>
        <taxon>Bacteria</taxon>
        <taxon>Pseudomonadati</taxon>
        <taxon>Pseudomonadota</taxon>
        <taxon>Alphaproteobacteria</taxon>
        <taxon>Acetobacterales</taxon>
        <taxon>Acetobacteraceae</taxon>
        <taxon>Lichenicola</taxon>
    </lineage>
</organism>
<dbReference type="Pfam" id="PF01979">
    <property type="entry name" value="Amidohydro_1"/>
    <property type="match status" value="1"/>
</dbReference>
<comment type="similarity">
    <text evidence="1">Belongs to the metallo-dependent hydrolases superfamily. ATZ/TRZ family.</text>
</comment>
<reference evidence="4 5" key="1">
    <citation type="journal article" date="2014" name="World J. Microbiol. Biotechnol.">
        <title>Biodiversity and physiological characteristics of Antarctic and Arctic lichens-associated bacteria.</title>
        <authorList>
            <person name="Lee Y.M."/>
            <person name="Kim E.H."/>
            <person name="Lee H.K."/>
            <person name="Hong S.G."/>
        </authorList>
    </citation>
    <scope>NUCLEOTIDE SEQUENCE [LARGE SCALE GENOMIC DNA]</scope>
    <source>
        <strain evidence="4 5">PAMC 26569</strain>
    </source>
</reference>
<dbReference type="PANTHER" id="PTHR43794">
    <property type="entry name" value="AMINOHYDROLASE SSNA-RELATED"/>
    <property type="match status" value="1"/>
</dbReference>